<evidence type="ECO:0000313" key="3">
    <source>
        <dbReference type="Proteomes" id="UP000021369"/>
    </source>
</evidence>
<comment type="caution">
    <text evidence="2">The sequence shown here is derived from an EMBL/GenBank/DDBJ whole genome shotgun (WGS) entry which is preliminary data.</text>
</comment>
<feature type="domain" description="SipL SPOCS" evidence="1">
    <location>
        <begin position="39"/>
        <end position="117"/>
    </location>
</feature>
<dbReference type="Proteomes" id="UP000021369">
    <property type="component" value="Unassembled WGS sequence"/>
</dbReference>
<dbReference type="InterPro" id="IPR024300">
    <property type="entry name" value="SipL_SPOCS_dom"/>
</dbReference>
<dbReference type="AlphaFoldDB" id="A0A011VWB2"/>
<accession>A0A011VWB2</accession>
<feature type="domain" description="SipL SPOCS" evidence="1">
    <location>
        <begin position="191"/>
        <end position="262"/>
    </location>
</feature>
<evidence type="ECO:0000259" key="1">
    <source>
        <dbReference type="Pfam" id="PF12673"/>
    </source>
</evidence>
<dbReference type="Pfam" id="PF12673">
    <property type="entry name" value="SipL"/>
    <property type="match status" value="2"/>
</dbReference>
<gene>
    <name evidence="2" type="ORF">RASY3_06480</name>
</gene>
<keyword evidence="3" id="KW-1185">Reference proteome</keyword>
<dbReference type="EMBL" id="JEOB01000002">
    <property type="protein sequence ID" value="EXM39521.1"/>
    <property type="molecule type" value="Genomic_DNA"/>
</dbReference>
<dbReference type="OrthoDB" id="9779340at2"/>
<reference evidence="2 3" key="1">
    <citation type="submission" date="2013-06" db="EMBL/GenBank/DDBJ databases">
        <title>Rumen cellulosomics: divergent fiber-degrading strategies revealed by comparative genome-wide analysis of six Ruminococcal strains.</title>
        <authorList>
            <person name="Dassa B."/>
            <person name="Borovok I."/>
            <person name="Lamed R."/>
            <person name="Flint H."/>
            <person name="Yeoman C.J."/>
            <person name="White B."/>
            <person name="Bayer E.A."/>
        </authorList>
    </citation>
    <scope>NUCLEOTIDE SEQUENCE [LARGE SCALE GENOMIC DNA]</scope>
    <source>
        <strain evidence="2 3">SY3</strain>
    </source>
</reference>
<dbReference type="RefSeq" id="WP_037286202.1">
    <property type="nucleotide sequence ID" value="NZ_JEOB01000002.1"/>
</dbReference>
<organism evidence="2 3">
    <name type="scientific">Ruminococcus albus SY3</name>
    <dbReference type="NCBI Taxonomy" id="1341156"/>
    <lineage>
        <taxon>Bacteria</taxon>
        <taxon>Bacillati</taxon>
        <taxon>Bacillota</taxon>
        <taxon>Clostridia</taxon>
        <taxon>Eubacteriales</taxon>
        <taxon>Oscillospiraceae</taxon>
        <taxon>Ruminococcus</taxon>
    </lineage>
</organism>
<dbReference type="PATRIC" id="fig|1341156.4.peg.1713"/>
<name>A0A011VWB2_RUMAL</name>
<sequence>MNDELRLTSDTVCVMEKALDCTEELPLERDIVLPDYYPDVFRILRCTAEPRLASQSISGGRLTFDVTVTVRVLYLTEGSRRINCIEQNAEISRTIDVEGECDSPEVMIDIACRGVSCRAKGSRRIDVRGTVCAAAKVSCRREKTVITGGTGCGIQLRRQTVTYPVKRLSAYKRITVIQQTSLPDDKPALGTILRTGCTVTRTEQRIVAGKLAVKGEAELEALCACIDKTGADCVQNLRFTLPFSRIIDMEGLDDSFTVSVRVMPAGCGLAAGSGEEKTAEWELDLNVFCIAEKLGTGVGVTDVYSTEYDCQPDDMVEISADSGGEEKLSCTAECTLIAPDGTVGAVYDHYAYCTRPAVRAENGTFRISGSVTCSVMGEGSEGGLFCIEGQSPYEAEVPFPEGCNACTLEAYAETAGCSYYLGDGGSIKVRTDIRIVYRLFGGAGTKLAGSVKLDKEKPVSRGNGCALRLCRCGDNEDIWDIAKRCRTTVEAIMEDNSLPEGADSIDGGRMIVIRG</sequence>
<evidence type="ECO:0000313" key="2">
    <source>
        <dbReference type="EMBL" id="EXM39521.1"/>
    </source>
</evidence>
<protein>
    <recommendedName>
        <fullName evidence="1">SipL SPOCS domain-containing protein</fullName>
    </recommendedName>
</protein>
<proteinExistence type="predicted"/>